<dbReference type="SUPFAM" id="SSF56219">
    <property type="entry name" value="DNase I-like"/>
    <property type="match status" value="1"/>
</dbReference>
<feature type="domain" description="Secretion system C-terminal sorting" evidence="3">
    <location>
        <begin position="310"/>
        <end position="383"/>
    </location>
</feature>
<proteinExistence type="predicted"/>
<dbReference type="RefSeq" id="WP_057953432.1">
    <property type="nucleotide sequence ID" value="NZ_CP013118.1"/>
</dbReference>
<dbReference type="Pfam" id="PF18962">
    <property type="entry name" value="Por_Secre_tail"/>
    <property type="match status" value="1"/>
</dbReference>
<keyword evidence="5" id="KW-1185">Reference proteome</keyword>
<dbReference type="NCBIfam" id="TIGR04183">
    <property type="entry name" value="Por_Secre_tail"/>
    <property type="match status" value="1"/>
</dbReference>
<name>A0A0S2I154_9BACT</name>
<dbReference type="InterPro" id="IPR026444">
    <property type="entry name" value="Secre_tail"/>
</dbReference>
<evidence type="ECO:0000313" key="4">
    <source>
        <dbReference type="EMBL" id="ALO16020.1"/>
    </source>
</evidence>
<gene>
    <name evidence="4" type="ORF">L21SP5_02391</name>
</gene>
<feature type="domain" description="Endonuclease/exonuclease/phosphatase" evidence="2">
    <location>
        <begin position="37"/>
        <end position="283"/>
    </location>
</feature>
<sequence length="385" mass="43646" precursor="true">MKRFVTLIVLLATFQLAFAQTNSSLAYGTDTTLEFTTWNIEHFPKNGETTISYTAQVIEMMDLDMLALQEIEDEGAFNDLLNELPGYEGFWTGYDYSGMAYLYKPDIITVENTYKILTSYDRELPRAPFVAEITVGSEQFIIMNNHYKCCGDGYLDQSDSWDEETRRYGASVLIKNYIDNNFANDQVIFLGDLNDELTDNTSNNVFQPFIDASAEYMFADMSITGLPSSDWSYPTWPSHLDHIMVTNEIFEDFVNGTPDIACLKPDDEIAGGWSVYEDNISDHRPVALRIKMPQNVTSISNNGTSNKLNIYPNPANKVLNVSIANNQTGQILLFNSIGKLQTTIQVNAHSNNYRIETEKFTPGLYFIKWQNAKGLTITQKVIIKH</sequence>
<dbReference type="KEGG" id="blq:L21SP5_02391"/>
<dbReference type="Pfam" id="PF03372">
    <property type="entry name" value="Exo_endo_phos"/>
    <property type="match status" value="1"/>
</dbReference>
<protein>
    <recommendedName>
        <fullName evidence="6">Endonuclease/Exonuclease/phosphatase family protein</fullName>
    </recommendedName>
</protein>
<evidence type="ECO:0000259" key="2">
    <source>
        <dbReference type="Pfam" id="PF03372"/>
    </source>
</evidence>
<dbReference type="EMBL" id="CP013118">
    <property type="protein sequence ID" value="ALO16020.1"/>
    <property type="molecule type" value="Genomic_DNA"/>
</dbReference>
<dbReference type="PATRIC" id="fig|1307839.3.peg.2511"/>
<dbReference type="InterPro" id="IPR036691">
    <property type="entry name" value="Endo/exonu/phosph_ase_sf"/>
</dbReference>
<evidence type="ECO:0000259" key="3">
    <source>
        <dbReference type="Pfam" id="PF18962"/>
    </source>
</evidence>
<dbReference type="GO" id="GO:0003824">
    <property type="term" value="F:catalytic activity"/>
    <property type="evidence" value="ECO:0007669"/>
    <property type="project" value="InterPro"/>
</dbReference>
<keyword evidence="1" id="KW-0732">Signal</keyword>
<dbReference type="STRING" id="1307839.L21SP5_02391"/>
<feature type="chain" id="PRO_5006599526" description="Endonuclease/Exonuclease/phosphatase family protein" evidence="1">
    <location>
        <begin position="20"/>
        <end position="385"/>
    </location>
</feature>
<accession>A0A0S2I154</accession>
<evidence type="ECO:0000313" key="5">
    <source>
        <dbReference type="Proteomes" id="UP000064893"/>
    </source>
</evidence>
<evidence type="ECO:0008006" key="6">
    <source>
        <dbReference type="Google" id="ProtNLM"/>
    </source>
</evidence>
<evidence type="ECO:0000256" key="1">
    <source>
        <dbReference type="SAM" id="SignalP"/>
    </source>
</evidence>
<dbReference type="InterPro" id="IPR005135">
    <property type="entry name" value="Endo/exonuclease/phosphatase"/>
</dbReference>
<dbReference type="Gene3D" id="3.60.10.10">
    <property type="entry name" value="Endonuclease/exonuclease/phosphatase"/>
    <property type="match status" value="1"/>
</dbReference>
<reference evidence="4 5" key="1">
    <citation type="submission" date="2015-11" db="EMBL/GenBank/DDBJ databases">
        <title>Description and complete genome sequence of a novel strain predominating in hypersaline microbial mats and representing a new family of the Bacteriodetes phylum.</title>
        <authorList>
            <person name="Spring S."/>
            <person name="Bunk B."/>
            <person name="Sproer C."/>
            <person name="Klenk H.-P."/>
        </authorList>
    </citation>
    <scope>NUCLEOTIDE SEQUENCE [LARGE SCALE GENOMIC DNA]</scope>
    <source>
        <strain evidence="4 5">L21-Spi-D4</strain>
    </source>
</reference>
<dbReference type="AlphaFoldDB" id="A0A0S2I154"/>
<organism evidence="4 5">
    <name type="scientific">Salinivirga cyanobacteriivorans</name>
    <dbReference type="NCBI Taxonomy" id="1307839"/>
    <lineage>
        <taxon>Bacteria</taxon>
        <taxon>Pseudomonadati</taxon>
        <taxon>Bacteroidota</taxon>
        <taxon>Bacteroidia</taxon>
        <taxon>Bacteroidales</taxon>
        <taxon>Salinivirgaceae</taxon>
        <taxon>Salinivirga</taxon>
    </lineage>
</organism>
<dbReference type="Proteomes" id="UP000064893">
    <property type="component" value="Chromosome"/>
</dbReference>
<dbReference type="OrthoDB" id="1122263at2"/>
<feature type="signal peptide" evidence="1">
    <location>
        <begin position="1"/>
        <end position="19"/>
    </location>
</feature>